<dbReference type="GO" id="GO:0009374">
    <property type="term" value="F:biotin binding"/>
    <property type="evidence" value="ECO:0007669"/>
    <property type="project" value="InterPro"/>
</dbReference>
<dbReference type="PANTHER" id="PTHR34399:SF3">
    <property type="entry name" value="AVID PROTEIN-RELATED"/>
    <property type="match status" value="1"/>
</dbReference>
<dbReference type="InterPro" id="IPR005468">
    <property type="entry name" value="Avidin/str"/>
</dbReference>
<dbReference type="AlphaFoldDB" id="A0A8C8SQX4"/>
<evidence type="ECO:0000256" key="5">
    <source>
        <dbReference type="ARBA" id="ARBA00023157"/>
    </source>
</evidence>
<evidence type="ECO:0008006" key="11">
    <source>
        <dbReference type="Google" id="ProtNLM"/>
    </source>
</evidence>
<keyword evidence="4 8" id="KW-0732">Signal</keyword>
<evidence type="ECO:0000256" key="6">
    <source>
        <dbReference type="ARBA" id="ARBA00023180"/>
    </source>
</evidence>
<name>A0A8C8SQX4_9SAUR</name>
<dbReference type="PANTHER" id="PTHR34399">
    <property type="entry name" value="AVIDIN-RELATED"/>
    <property type="match status" value="1"/>
</dbReference>
<keyword evidence="3" id="KW-0964">Secreted</keyword>
<feature type="signal peptide" evidence="8">
    <location>
        <begin position="1"/>
        <end position="23"/>
    </location>
</feature>
<dbReference type="GO" id="GO:0005576">
    <property type="term" value="C:extracellular region"/>
    <property type="evidence" value="ECO:0007669"/>
    <property type="project" value="UniProtKB-SubCell"/>
</dbReference>
<comment type="subcellular location">
    <subcellularLocation>
        <location evidence="1">Secreted</location>
    </subcellularLocation>
</comment>
<organism evidence="9 10">
    <name type="scientific">Pelusios castaneus</name>
    <name type="common">West African mud turtle</name>
    <dbReference type="NCBI Taxonomy" id="367368"/>
    <lineage>
        <taxon>Eukaryota</taxon>
        <taxon>Metazoa</taxon>
        <taxon>Chordata</taxon>
        <taxon>Craniata</taxon>
        <taxon>Vertebrata</taxon>
        <taxon>Euteleostomi</taxon>
        <taxon>Archelosauria</taxon>
        <taxon>Testudinata</taxon>
        <taxon>Testudines</taxon>
        <taxon>Pleurodira</taxon>
        <taxon>Pelomedusidae</taxon>
        <taxon>Pelusios</taxon>
    </lineage>
</organism>
<evidence type="ECO:0000256" key="8">
    <source>
        <dbReference type="SAM" id="SignalP"/>
    </source>
</evidence>
<keyword evidence="5" id="KW-1015">Disulfide bond</keyword>
<evidence type="ECO:0000256" key="1">
    <source>
        <dbReference type="ARBA" id="ARBA00004613"/>
    </source>
</evidence>
<dbReference type="Proteomes" id="UP000694393">
    <property type="component" value="Unplaced"/>
</dbReference>
<comment type="similarity">
    <text evidence="2">Belongs to the avidin/streptavidin family.</text>
</comment>
<evidence type="ECO:0000256" key="3">
    <source>
        <dbReference type="ARBA" id="ARBA00022525"/>
    </source>
</evidence>
<keyword evidence="10" id="KW-1185">Reference proteome</keyword>
<evidence type="ECO:0000256" key="4">
    <source>
        <dbReference type="ARBA" id="ARBA00022729"/>
    </source>
</evidence>
<dbReference type="InterPro" id="IPR036896">
    <property type="entry name" value="Avidin-like_sf"/>
</dbReference>
<proteinExistence type="inferred from homology"/>
<reference evidence="9" key="1">
    <citation type="submission" date="2025-08" db="UniProtKB">
        <authorList>
            <consortium name="Ensembl"/>
        </authorList>
    </citation>
    <scope>IDENTIFICATION</scope>
</reference>
<evidence type="ECO:0000313" key="10">
    <source>
        <dbReference type="Proteomes" id="UP000694393"/>
    </source>
</evidence>
<keyword evidence="7" id="KW-0092">Biotin</keyword>
<dbReference type="Pfam" id="PF01382">
    <property type="entry name" value="Avidin"/>
    <property type="match status" value="1"/>
</dbReference>
<dbReference type="Gene3D" id="2.40.128.30">
    <property type="entry name" value="Avidin-like"/>
    <property type="match status" value="1"/>
</dbReference>
<dbReference type="PROSITE" id="PS51326">
    <property type="entry name" value="AVIDIN_2"/>
    <property type="match status" value="1"/>
</dbReference>
<keyword evidence="6" id="KW-0325">Glycoprotein</keyword>
<evidence type="ECO:0000256" key="2">
    <source>
        <dbReference type="ARBA" id="ARBA00006297"/>
    </source>
</evidence>
<dbReference type="InterPro" id="IPR051764">
    <property type="entry name" value="Avidin/Streptavidin-rel"/>
</dbReference>
<evidence type="ECO:0000313" key="9">
    <source>
        <dbReference type="Ensembl" id="ENSPCEP00000023764.1"/>
    </source>
</evidence>
<feature type="chain" id="PRO_5034105054" description="AVID protein" evidence="8">
    <location>
        <begin position="24"/>
        <end position="115"/>
    </location>
</feature>
<dbReference type="InterPro" id="IPR005469">
    <property type="entry name" value="Avidin"/>
</dbReference>
<dbReference type="PRINTS" id="PR00709">
    <property type="entry name" value="AVIDIN"/>
</dbReference>
<sequence length="115" mass="12158">MGKPGSSLVLALALVTLSTSSETKCILSGDWQNDLGSNMSISDVNNAGAFNGQYLTAVSATPEKIVKSPLNGSQHMKNLQHPTFGFTVQWAFSGMWPKATSEQETVGPWGVGLAE</sequence>
<dbReference type="SUPFAM" id="SSF50876">
    <property type="entry name" value="Avidin/streptavidin"/>
    <property type="match status" value="1"/>
</dbReference>
<evidence type="ECO:0000256" key="7">
    <source>
        <dbReference type="ARBA" id="ARBA00023267"/>
    </source>
</evidence>
<accession>A0A8C8SQX4</accession>
<reference evidence="9" key="2">
    <citation type="submission" date="2025-09" db="UniProtKB">
        <authorList>
            <consortium name="Ensembl"/>
        </authorList>
    </citation>
    <scope>IDENTIFICATION</scope>
</reference>
<protein>
    <recommendedName>
        <fullName evidence="11">AVID protein</fullName>
    </recommendedName>
</protein>
<dbReference type="Ensembl" id="ENSPCET00000024559.1">
    <property type="protein sequence ID" value="ENSPCEP00000023764.1"/>
    <property type="gene ID" value="ENSPCEG00000018000.1"/>
</dbReference>